<evidence type="ECO:0000313" key="2">
    <source>
        <dbReference type="Proteomes" id="UP001586593"/>
    </source>
</evidence>
<comment type="caution">
    <text evidence="1">The sequence shown here is derived from an EMBL/GenBank/DDBJ whole genome shotgun (WGS) entry which is preliminary data.</text>
</comment>
<dbReference type="EMBL" id="JAZHXJ010000376">
    <property type="protein sequence ID" value="KAL1862874.1"/>
    <property type="molecule type" value="Genomic_DNA"/>
</dbReference>
<protein>
    <submittedName>
        <fullName evidence="1">Uncharacterized protein</fullName>
    </submittedName>
</protein>
<reference evidence="1 2" key="1">
    <citation type="journal article" date="2024" name="Commun. Biol.">
        <title>Comparative genomic analysis of thermophilic fungi reveals convergent evolutionary adaptations and gene losses.</title>
        <authorList>
            <person name="Steindorff A.S."/>
            <person name="Aguilar-Pontes M.V."/>
            <person name="Robinson A.J."/>
            <person name="Andreopoulos B."/>
            <person name="LaButti K."/>
            <person name="Kuo A."/>
            <person name="Mondo S."/>
            <person name="Riley R."/>
            <person name="Otillar R."/>
            <person name="Haridas S."/>
            <person name="Lipzen A."/>
            <person name="Grimwood J."/>
            <person name="Schmutz J."/>
            <person name="Clum A."/>
            <person name="Reid I.D."/>
            <person name="Moisan M.C."/>
            <person name="Butler G."/>
            <person name="Nguyen T.T.M."/>
            <person name="Dewar K."/>
            <person name="Conant G."/>
            <person name="Drula E."/>
            <person name="Henrissat B."/>
            <person name="Hansel C."/>
            <person name="Singer S."/>
            <person name="Hutchinson M.I."/>
            <person name="de Vries R.P."/>
            <person name="Natvig D.O."/>
            <person name="Powell A.J."/>
            <person name="Tsang A."/>
            <person name="Grigoriev I.V."/>
        </authorList>
    </citation>
    <scope>NUCLEOTIDE SEQUENCE [LARGE SCALE GENOMIC DNA]</scope>
    <source>
        <strain evidence="1 2">ATCC 24622</strain>
    </source>
</reference>
<dbReference type="Proteomes" id="UP001586593">
    <property type="component" value="Unassembled WGS sequence"/>
</dbReference>
<name>A0ABR3WJ18_9PEZI</name>
<proteinExistence type="predicted"/>
<sequence>MAASEPVIPISCPANVRLLLLRYPEKLRQAHQCLTGADSRRGWMDTGYEGRHCHRAPGPDTHSQETDPVTRETRTFHKITDTIHTAGAVGTRESGMPRKNSQFSYKRGVDNAGREETAATSLTYKFVIITDVSTQGKENHAEGMERARGGP</sequence>
<keyword evidence="2" id="KW-1185">Reference proteome</keyword>
<organism evidence="1 2">
    <name type="scientific">Phialemonium thermophilum</name>
    <dbReference type="NCBI Taxonomy" id="223376"/>
    <lineage>
        <taxon>Eukaryota</taxon>
        <taxon>Fungi</taxon>
        <taxon>Dikarya</taxon>
        <taxon>Ascomycota</taxon>
        <taxon>Pezizomycotina</taxon>
        <taxon>Sordariomycetes</taxon>
        <taxon>Sordariomycetidae</taxon>
        <taxon>Cephalothecales</taxon>
        <taxon>Cephalothecaceae</taxon>
        <taxon>Phialemonium</taxon>
    </lineage>
</organism>
<evidence type="ECO:0000313" key="1">
    <source>
        <dbReference type="EMBL" id="KAL1862874.1"/>
    </source>
</evidence>
<gene>
    <name evidence="1" type="ORF">VTK73DRAFT_6593</name>
</gene>
<accession>A0ABR3WJ18</accession>